<name>A0AAV2Z6D5_9STRA</name>
<comment type="caution">
    <text evidence="2">The sequence shown here is derived from an EMBL/GenBank/DDBJ whole genome shotgun (WGS) entry which is preliminary data.</text>
</comment>
<dbReference type="SUPFAM" id="SSF52058">
    <property type="entry name" value="L domain-like"/>
    <property type="match status" value="1"/>
</dbReference>
<dbReference type="Gene3D" id="3.80.10.10">
    <property type="entry name" value="Ribonuclease Inhibitor"/>
    <property type="match status" value="1"/>
</dbReference>
<dbReference type="Proteomes" id="UP001146120">
    <property type="component" value="Unassembled WGS sequence"/>
</dbReference>
<accession>A0AAV2Z6D5</accession>
<keyword evidence="1" id="KW-0472">Membrane</keyword>
<sequence length="640" mass="71614">MNASGESKVAIKLGNGQFRLLWGSTLCARVVCCIFLISNGVLYLFMTCHSMTYYASLIMPSPNTLFIFAASIFILLGSAHGYQALKMMALSLRQRHLVFETAADASQSPTFGDRLADKIKTKVRLDEANMPLDNWRDRAVVACSDTVRLVFGRKGYFGIESGYFDVRFVVREAIEIVSQTVQVYGSSVLIGKPWINNMYVIIIALNGWSTPVVKYLTSHSPPLERVLCLVSDALLDSGTCMLMPVIIFMPYYYAFLPSLYSFELSKLYDDVWYINLLNDNRQIFAQGWLDLLLKFVPHLSIFSCISSVKTLIQKLGVLRLYGSVAHVVHAGFFLWGLGVVILHLTALYLSRSEPDQGCKQPLRPWFATKYSCSVYEYNCYHQGTTSMHEGALSFLAQEPLALLLITHCPALIVQRDIQHFPNLLGIDIYNSSIVAWPREAGVTAATHPMITYVFMARSNMSALPDGLLYDLPPSLTDIEISVSNLTTLPDDLDLRWSNLQSFYFEHSHLQTVPEVLLRMVPSECSLIGNEIEILPPIENNSTSFLFLALSNNPLRSVPQVSGVQSQLGFVSLENTLLTTFPTWITSAHRVYAAGTPFCAALSEEEIQHNHGEDAVVTCVRRDIRGNGRYPLSIMDARRSL</sequence>
<feature type="transmembrane region" description="Helical" evidence="1">
    <location>
        <begin position="65"/>
        <end position="85"/>
    </location>
</feature>
<reference evidence="2" key="1">
    <citation type="submission" date="2022-11" db="EMBL/GenBank/DDBJ databases">
        <authorList>
            <person name="Morgan W.R."/>
            <person name="Tartar A."/>
        </authorList>
    </citation>
    <scope>NUCLEOTIDE SEQUENCE</scope>
    <source>
        <strain evidence="2">ARSEF 373</strain>
    </source>
</reference>
<reference evidence="2" key="2">
    <citation type="journal article" date="2023" name="Microbiol Resour">
        <title>Decontamination and Annotation of the Draft Genome Sequence of the Oomycete Lagenidium giganteum ARSEF 373.</title>
        <authorList>
            <person name="Morgan W.R."/>
            <person name="Tartar A."/>
        </authorList>
    </citation>
    <scope>NUCLEOTIDE SEQUENCE</scope>
    <source>
        <strain evidence="2">ARSEF 373</strain>
    </source>
</reference>
<dbReference type="InterPro" id="IPR032675">
    <property type="entry name" value="LRR_dom_sf"/>
</dbReference>
<evidence type="ECO:0000313" key="2">
    <source>
        <dbReference type="EMBL" id="DBA01861.1"/>
    </source>
</evidence>
<gene>
    <name evidence="2" type="ORF">N0F65_006009</name>
</gene>
<keyword evidence="1" id="KW-1133">Transmembrane helix</keyword>
<feature type="transmembrane region" description="Helical" evidence="1">
    <location>
        <begin position="20"/>
        <end position="45"/>
    </location>
</feature>
<keyword evidence="1" id="KW-0812">Transmembrane</keyword>
<keyword evidence="3" id="KW-1185">Reference proteome</keyword>
<protein>
    <submittedName>
        <fullName evidence="2">Uncharacterized protein</fullName>
    </submittedName>
</protein>
<dbReference type="AlphaFoldDB" id="A0AAV2Z6D5"/>
<feature type="transmembrane region" description="Helical" evidence="1">
    <location>
        <begin position="324"/>
        <end position="349"/>
    </location>
</feature>
<dbReference type="EMBL" id="DAKRPA010000040">
    <property type="protein sequence ID" value="DBA01861.1"/>
    <property type="molecule type" value="Genomic_DNA"/>
</dbReference>
<organism evidence="2 3">
    <name type="scientific">Lagenidium giganteum</name>
    <dbReference type="NCBI Taxonomy" id="4803"/>
    <lineage>
        <taxon>Eukaryota</taxon>
        <taxon>Sar</taxon>
        <taxon>Stramenopiles</taxon>
        <taxon>Oomycota</taxon>
        <taxon>Peronosporomycetes</taxon>
        <taxon>Pythiales</taxon>
        <taxon>Pythiaceae</taxon>
    </lineage>
</organism>
<evidence type="ECO:0000256" key="1">
    <source>
        <dbReference type="SAM" id="Phobius"/>
    </source>
</evidence>
<feature type="transmembrane region" description="Helical" evidence="1">
    <location>
        <begin position="233"/>
        <end position="253"/>
    </location>
</feature>
<evidence type="ECO:0000313" key="3">
    <source>
        <dbReference type="Proteomes" id="UP001146120"/>
    </source>
</evidence>
<proteinExistence type="predicted"/>